<dbReference type="PANTHER" id="PTHR33446">
    <property type="entry name" value="PROTEIN TONB-RELATED"/>
    <property type="match status" value="1"/>
</dbReference>
<proteinExistence type="inferred from homology"/>
<comment type="similarity">
    <text evidence="2">Belongs to the TonB family.</text>
</comment>
<keyword evidence="4" id="KW-1003">Cell membrane</keyword>
<dbReference type="Pfam" id="PF03544">
    <property type="entry name" value="TonB_C"/>
    <property type="match status" value="1"/>
</dbReference>
<evidence type="ECO:0000313" key="13">
    <source>
        <dbReference type="Proteomes" id="UP001172082"/>
    </source>
</evidence>
<accession>A0ABT8KZQ4</accession>
<dbReference type="SUPFAM" id="SSF74653">
    <property type="entry name" value="TolA/TonB C-terminal domain"/>
    <property type="match status" value="1"/>
</dbReference>
<dbReference type="InterPro" id="IPR006260">
    <property type="entry name" value="TonB/TolA_C"/>
</dbReference>
<evidence type="ECO:0000256" key="10">
    <source>
        <dbReference type="SAM" id="Phobius"/>
    </source>
</evidence>
<evidence type="ECO:0000313" key="12">
    <source>
        <dbReference type="EMBL" id="MDN5205397.1"/>
    </source>
</evidence>
<keyword evidence="6 10" id="KW-0812">Transmembrane</keyword>
<keyword evidence="7" id="KW-0653">Protein transport</keyword>
<evidence type="ECO:0000256" key="8">
    <source>
        <dbReference type="ARBA" id="ARBA00022989"/>
    </source>
</evidence>
<dbReference type="Proteomes" id="UP001172082">
    <property type="component" value="Unassembled WGS sequence"/>
</dbReference>
<dbReference type="RefSeq" id="WP_346755418.1">
    <property type="nucleotide sequence ID" value="NZ_JAUJEA010000018.1"/>
</dbReference>
<sequence>MFVSQPFLGKVIYGNIVLLPEAIANGLVSTEDKVYSIFTPQNLLLGTYIVGAGFFTMRFALQVTQIAKLIHKNKQHRSQWQGCHLIETNGKLPTFSFFRYLFWDNSLPFEDLEKDQILKHELVHIHQKHSLDIIYFELLNILLWFNPVIYLFRSAAADNHEFIADKTVSRFSTKKLYARLMVRQLFGSMNLSLVSHFNKSQVKKRLEMMKLSGKKTQLWKLLLAAPLALMLFTLFAFDVTEDRLTDFNYSNGPKDNAVETSGPVLPNSVEIPLNSNSSSNEIFTIVEEPPSPEGGMKAFYEYVHQNIRYPGDQQEKIEGKVFVQFVINERGQVTEAKVAKGLEERFDKEALRIINNSPLWKPGKQKGLPAKVRMIIPITFKPDS</sequence>
<dbReference type="Pfam" id="PF05569">
    <property type="entry name" value="Peptidase_M56"/>
    <property type="match status" value="1"/>
</dbReference>
<feature type="transmembrane region" description="Helical" evidence="10">
    <location>
        <begin position="218"/>
        <end position="237"/>
    </location>
</feature>
<dbReference type="EMBL" id="JAUJEA010000018">
    <property type="protein sequence ID" value="MDN5205397.1"/>
    <property type="molecule type" value="Genomic_DNA"/>
</dbReference>
<feature type="transmembrane region" description="Helical" evidence="10">
    <location>
        <begin position="176"/>
        <end position="197"/>
    </location>
</feature>
<feature type="domain" description="TonB C-terminal" evidence="11">
    <location>
        <begin position="293"/>
        <end position="384"/>
    </location>
</feature>
<organism evidence="12 13">
    <name type="scientific">Splendidivirga corallicola</name>
    <dbReference type="NCBI Taxonomy" id="3051826"/>
    <lineage>
        <taxon>Bacteria</taxon>
        <taxon>Pseudomonadati</taxon>
        <taxon>Bacteroidota</taxon>
        <taxon>Cytophagia</taxon>
        <taxon>Cytophagales</taxon>
        <taxon>Splendidivirgaceae</taxon>
        <taxon>Splendidivirga</taxon>
    </lineage>
</organism>
<evidence type="ECO:0000256" key="1">
    <source>
        <dbReference type="ARBA" id="ARBA00004383"/>
    </source>
</evidence>
<protein>
    <submittedName>
        <fullName evidence="12">M56 family metallopeptidase</fullName>
    </submittedName>
</protein>
<keyword evidence="3" id="KW-0813">Transport</keyword>
<feature type="transmembrane region" description="Helical" evidence="10">
    <location>
        <begin position="134"/>
        <end position="156"/>
    </location>
</feature>
<dbReference type="InterPro" id="IPR037682">
    <property type="entry name" value="TonB_C"/>
</dbReference>
<evidence type="ECO:0000256" key="3">
    <source>
        <dbReference type="ARBA" id="ARBA00022448"/>
    </source>
</evidence>
<evidence type="ECO:0000256" key="7">
    <source>
        <dbReference type="ARBA" id="ARBA00022927"/>
    </source>
</evidence>
<gene>
    <name evidence="12" type="ORF">QQ008_28690</name>
</gene>
<reference evidence="12" key="1">
    <citation type="submission" date="2023-06" db="EMBL/GenBank/DDBJ databases">
        <title>Genomic of Parafulvivirga corallium.</title>
        <authorList>
            <person name="Wang G."/>
        </authorList>
    </citation>
    <scope>NUCLEOTIDE SEQUENCE</scope>
    <source>
        <strain evidence="12">BMA10</strain>
    </source>
</reference>
<keyword evidence="9 10" id="KW-0472">Membrane</keyword>
<dbReference type="InterPro" id="IPR008756">
    <property type="entry name" value="Peptidase_M56"/>
</dbReference>
<dbReference type="NCBIfam" id="TIGR01352">
    <property type="entry name" value="tonB_Cterm"/>
    <property type="match status" value="1"/>
</dbReference>
<comment type="subcellular location">
    <subcellularLocation>
        <location evidence="1">Cell inner membrane</location>
        <topology evidence="1">Single-pass membrane protein</topology>
        <orientation evidence="1">Periplasmic side</orientation>
    </subcellularLocation>
</comment>
<evidence type="ECO:0000259" key="11">
    <source>
        <dbReference type="PROSITE" id="PS52015"/>
    </source>
</evidence>
<dbReference type="PROSITE" id="PS52015">
    <property type="entry name" value="TONB_CTD"/>
    <property type="match status" value="1"/>
</dbReference>
<keyword evidence="13" id="KW-1185">Reference proteome</keyword>
<evidence type="ECO:0000256" key="9">
    <source>
        <dbReference type="ARBA" id="ARBA00023136"/>
    </source>
</evidence>
<comment type="caution">
    <text evidence="12">The sequence shown here is derived from an EMBL/GenBank/DDBJ whole genome shotgun (WGS) entry which is preliminary data.</text>
</comment>
<feature type="transmembrane region" description="Helical" evidence="10">
    <location>
        <begin position="43"/>
        <end position="61"/>
    </location>
</feature>
<dbReference type="InterPro" id="IPR051045">
    <property type="entry name" value="TonB-dependent_transducer"/>
</dbReference>
<keyword evidence="5" id="KW-0997">Cell inner membrane</keyword>
<keyword evidence="8 10" id="KW-1133">Transmembrane helix</keyword>
<dbReference type="Gene3D" id="3.30.1150.10">
    <property type="match status" value="1"/>
</dbReference>
<evidence type="ECO:0000256" key="6">
    <source>
        <dbReference type="ARBA" id="ARBA00022692"/>
    </source>
</evidence>
<evidence type="ECO:0000256" key="4">
    <source>
        <dbReference type="ARBA" id="ARBA00022475"/>
    </source>
</evidence>
<dbReference type="PANTHER" id="PTHR33446:SF2">
    <property type="entry name" value="PROTEIN TONB"/>
    <property type="match status" value="1"/>
</dbReference>
<name>A0ABT8KZQ4_9BACT</name>
<evidence type="ECO:0000256" key="2">
    <source>
        <dbReference type="ARBA" id="ARBA00006555"/>
    </source>
</evidence>
<evidence type="ECO:0000256" key="5">
    <source>
        <dbReference type="ARBA" id="ARBA00022519"/>
    </source>
</evidence>